<dbReference type="Gene3D" id="3.30.60.90">
    <property type="match status" value="1"/>
</dbReference>
<evidence type="ECO:0000256" key="9">
    <source>
        <dbReference type="ARBA" id="ARBA00023015"/>
    </source>
</evidence>
<dbReference type="Gene3D" id="1.20.1020.10">
    <property type="entry name" value="TAZ domain"/>
    <property type="match status" value="2"/>
</dbReference>
<dbReference type="Pfam" id="PF00569">
    <property type="entry name" value="ZZ"/>
    <property type="match status" value="1"/>
</dbReference>
<comment type="subcellular location">
    <subcellularLocation>
        <location evidence="2">Nucleus</location>
    </subcellularLocation>
</comment>
<dbReference type="CDD" id="cd15557">
    <property type="entry name" value="PHD_CBP_p300"/>
    <property type="match status" value="1"/>
</dbReference>
<feature type="zinc finger region" description="TAZ-type" evidence="15">
    <location>
        <begin position="3"/>
        <end position="87"/>
    </location>
</feature>
<dbReference type="PANTHER" id="PTHR13808">
    <property type="entry name" value="CBP/P300-RELATED"/>
    <property type="match status" value="1"/>
</dbReference>
<evidence type="ECO:0000256" key="12">
    <source>
        <dbReference type="ARBA" id="ARBA00023242"/>
    </source>
</evidence>
<dbReference type="GO" id="GO:0004402">
    <property type="term" value="F:histone acetyltransferase activity"/>
    <property type="evidence" value="ECO:0007669"/>
    <property type="project" value="InterPro"/>
</dbReference>
<dbReference type="AlphaFoldDB" id="A0A0R3SBT4"/>
<dbReference type="SUPFAM" id="SSF57933">
    <property type="entry name" value="TAZ domain"/>
    <property type="match status" value="2"/>
</dbReference>
<evidence type="ECO:0000256" key="13">
    <source>
        <dbReference type="ARBA" id="ARBA00023315"/>
    </source>
</evidence>
<dbReference type="InterPro" id="IPR013083">
    <property type="entry name" value="Znf_RING/FYVE/PHD"/>
</dbReference>
<evidence type="ECO:0000256" key="10">
    <source>
        <dbReference type="ARBA" id="ARBA00023159"/>
    </source>
</evidence>
<dbReference type="Pfam" id="PF08214">
    <property type="entry name" value="HAT_KAT11"/>
    <property type="match status" value="1"/>
</dbReference>
<evidence type="ECO:0000256" key="15">
    <source>
        <dbReference type="PROSITE-ProRule" id="PRU00203"/>
    </source>
</evidence>
<dbReference type="Pfam" id="PF23570">
    <property type="entry name" value="PHD_P300"/>
    <property type="match status" value="1"/>
</dbReference>
<protein>
    <recommendedName>
        <fullName evidence="3">histone acetyltransferase</fullName>
        <ecNumber evidence="3">2.3.1.48</ecNumber>
    </recommendedName>
</protein>
<comment type="catalytic activity">
    <reaction evidence="14">
        <text>L-lysyl-[protein] + acetyl-CoA = N(6)-acetyl-L-lysyl-[protein] + CoA + H(+)</text>
        <dbReference type="Rhea" id="RHEA:45948"/>
        <dbReference type="Rhea" id="RHEA-COMP:9752"/>
        <dbReference type="Rhea" id="RHEA-COMP:10731"/>
        <dbReference type="ChEBI" id="CHEBI:15378"/>
        <dbReference type="ChEBI" id="CHEBI:29969"/>
        <dbReference type="ChEBI" id="CHEBI:57287"/>
        <dbReference type="ChEBI" id="CHEBI:57288"/>
        <dbReference type="ChEBI" id="CHEBI:61930"/>
        <dbReference type="EC" id="2.3.1.48"/>
    </reaction>
</comment>
<keyword evidence="7 15" id="KW-0862">Zinc</keyword>
<evidence type="ECO:0000256" key="14">
    <source>
        <dbReference type="ARBA" id="ARBA00048017"/>
    </source>
</evidence>
<comment type="function">
    <text evidence="1">Acetyltransferase enzyme. Acetylates histones, giving a specific tag for transcriptional activation.</text>
</comment>
<dbReference type="SUPFAM" id="SSF57903">
    <property type="entry name" value="FYVE/PHD zinc finger"/>
    <property type="match status" value="1"/>
</dbReference>
<sequence>MKYEYEDLTPSQELLVKLLHAQICRSDGSETFACPLTFCPDGKQLYEHIANCFKDWECQEHLCVISRGLLKHYRDCMEDECKLCGPVRVRHELNLSLTHALTGFFSPSPLPRDPHPFHWRWPLGESNSSTSNSSNKQSQQPRSVSDLSIVPFVCKNIYLLGMSTQRRTQMIRSIIDFMLPNSSPEIYNDPMISDVISRALRLECIAFAEANGVETYNEIALKLASSAKSELEKENWIQLYDKISEKSNSVKGNKPVDKTKWNRWPALEIYDIFAPIIRNLVASKEGCCFRDLTHLRPGRRFNSRRFPLAKVDMNTIMSKLKNSSYSDPWNVVEDFHQIYKYVSQNFEEFEPIYKTVTESFCNSVDPIMKKLGYCCGTYYYKSITYTCDTGNKCQIRTGDEYLEYMNKDKKALSRDLYRICYPCFEKLEYKGIFTDDLNKSAVLIQRDKLSDILVNKAQKGEHLICCRECGRKFHALCVLYMECMWPNGYICATCMQNSNKPFTRNLLTAKNLPRNKLSDFIEGKVEFFLKRKNINTNEVRIRVLSNVDMFMKVKPLMRAYLHAKRMSTEPFLYRQKVVFAFQEVDGIEVCIFGFYSHEHGVNSLPPNRGRVFIECIDCLRYFQPESECSVLYQTIMAAYLEYVRNLGFWYAHLYSGTKDEDEVFGIFSGNSSNTLMRNRAARRVLYNGIFQILMNESIAAGVEDIYDEALRSNTRYITDIPYFQGDLWPDVIEFCIKHSFDKVSQLTQNSISLDDIMKNPSFCFTFDEGAKNLLYDTLKDYRKDFHVVRLNFPFNPSLIADPDEQVWGRCIQDRQSFAKEIARTKFDFAVFREARFLTTSILFELHRENNGMKLYFCRSCHSLITKRWKCNICRNFYLCPDCHQEEKHPHFMLEYQVKSATPPYALPTFLADFNHVSQCQRLCCEYENCGSTKAAYDHFITCLQRTTGACSLCYHISCSLTSHSTQCDQVNCPVPFCKDPKVRVTLPSLIPSYGVPEGPCYSSQSQGQFGPPHANITAPHQIYGMQQYQQQNISAWRNPQ</sequence>
<dbReference type="InterPro" id="IPR003101">
    <property type="entry name" value="KIX_dom"/>
</dbReference>
<dbReference type="SUPFAM" id="SSF57850">
    <property type="entry name" value="RING/U-box"/>
    <property type="match status" value="1"/>
</dbReference>
<evidence type="ECO:0000259" key="16">
    <source>
        <dbReference type="PROSITE" id="PS50134"/>
    </source>
</evidence>
<name>A0A0R3SBT4_HYMDI</name>
<dbReference type="GO" id="GO:0031490">
    <property type="term" value="F:chromatin DNA binding"/>
    <property type="evidence" value="ECO:0007669"/>
    <property type="project" value="TreeGrafter"/>
</dbReference>
<evidence type="ECO:0000256" key="5">
    <source>
        <dbReference type="ARBA" id="ARBA00022723"/>
    </source>
</evidence>
<dbReference type="PROSITE" id="PS50952">
    <property type="entry name" value="KIX"/>
    <property type="match status" value="1"/>
</dbReference>
<dbReference type="InterPro" id="IPR056484">
    <property type="entry name" value="PHD_P300"/>
</dbReference>
<keyword evidence="12" id="KW-0539">Nucleus</keyword>
<evidence type="ECO:0000256" key="1">
    <source>
        <dbReference type="ARBA" id="ARBA00002581"/>
    </source>
</evidence>
<dbReference type="SMART" id="SM01250">
    <property type="entry name" value="KAT11"/>
    <property type="match status" value="1"/>
</dbReference>
<reference evidence="21" key="1">
    <citation type="submission" date="2017-02" db="UniProtKB">
        <authorList>
            <consortium name="WormBaseParasite"/>
        </authorList>
    </citation>
    <scope>IDENTIFICATION</scope>
</reference>
<keyword evidence="11" id="KW-0804">Transcription</keyword>
<accession>A0A0R3SBT4</accession>
<dbReference type="InterPro" id="IPR000433">
    <property type="entry name" value="Znf_ZZ"/>
</dbReference>
<dbReference type="Pfam" id="PF02135">
    <property type="entry name" value="zf-TAZ"/>
    <property type="match status" value="1"/>
</dbReference>
<evidence type="ECO:0000256" key="6">
    <source>
        <dbReference type="ARBA" id="ARBA00022771"/>
    </source>
</evidence>
<dbReference type="GO" id="GO:0008270">
    <property type="term" value="F:zinc ion binding"/>
    <property type="evidence" value="ECO:0007669"/>
    <property type="project" value="UniProtKB-KW"/>
</dbReference>
<reference evidence="19 20" key="2">
    <citation type="submission" date="2018-11" db="EMBL/GenBank/DDBJ databases">
        <authorList>
            <consortium name="Pathogen Informatics"/>
        </authorList>
    </citation>
    <scope>NUCLEOTIDE SEQUENCE [LARGE SCALE GENOMIC DNA]</scope>
</reference>
<dbReference type="InterPro" id="IPR013178">
    <property type="entry name" value="Histone_AcTrfase_Rtt109/CBP"/>
</dbReference>
<feature type="domain" description="KIX" evidence="17">
    <location>
        <begin position="153"/>
        <end position="232"/>
    </location>
</feature>
<evidence type="ECO:0000256" key="4">
    <source>
        <dbReference type="ARBA" id="ARBA00022679"/>
    </source>
</evidence>
<evidence type="ECO:0000256" key="3">
    <source>
        <dbReference type="ARBA" id="ARBA00013184"/>
    </source>
</evidence>
<evidence type="ECO:0000256" key="7">
    <source>
        <dbReference type="ARBA" id="ARBA00022833"/>
    </source>
</evidence>
<keyword evidence="13" id="KW-0012">Acyltransferase</keyword>
<keyword evidence="10" id="KW-0010">Activator</keyword>
<dbReference type="OrthoDB" id="5849564at2759"/>
<evidence type="ECO:0000313" key="20">
    <source>
        <dbReference type="Proteomes" id="UP000274504"/>
    </source>
</evidence>
<gene>
    <name evidence="19" type="ORF">HDID_LOCUS1973</name>
</gene>
<dbReference type="GO" id="GO:0005667">
    <property type="term" value="C:transcription regulator complex"/>
    <property type="evidence" value="ECO:0007669"/>
    <property type="project" value="TreeGrafter"/>
</dbReference>
<dbReference type="SMART" id="SM00551">
    <property type="entry name" value="ZnF_TAZ"/>
    <property type="match status" value="2"/>
</dbReference>
<evidence type="ECO:0000256" key="11">
    <source>
        <dbReference type="ARBA" id="ARBA00023163"/>
    </source>
</evidence>
<evidence type="ECO:0000256" key="8">
    <source>
        <dbReference type="ARBA" id="ARBA00022853"/>
    </source>
</evidence>
<keyword evidence="5 15" id="KW-0479">Metal-binding</keyword>
<evidence type="ECO:0000259" key="18">
    <source>
        <dbReference type="PROSITE" id="PS51727"/>
    </source>
</evidence>
<feature type="domain" description="CBP/p300-type HAT" evidence="18">
    <location>
        <begin position="506"/>
        <end position="850"/>
    </location>
</feature>
<keyword evidence="6 15" id="KW-0863">Zinc-finger</keyword>
<evidence type="ECO:0000259" key="17">
    <source>
        <dbReference type="PROSITE" id="PS50952"/>
    </source>
</evidence>
<dbReference type="Proteomes" id="UP000274504">
    <property type="component" value="Unassembled WGS sequence"/>
</dbReference>
<proteinExistence type="predicted"/>
<evidence type="ECO:0000313" key="21">
    <source>
        <dbReference type="WBParaSite" id="HDID_0000197201-mRNA-1"/>
    </source>
</evidence>
<dbReference type="InterPro" id="IPR031162">
    <property type="entry name" value="CBP_P300_HAT"/>
</dbReference>
<dbReference type="GO" id="GO:0003713">
    <property type="term" value="F:transcription coactivator activity"/>
    <property type="evidence" value="ECO:0007669"/>
    <property type="project" value="TreeGrafter"/>
</dbReference>
<dbReference type="PROSITE" id="PS50134">
    <property type="entry name" value="ZF_TAZ"/>
    <property type="match status" value="1"/>
</dbReference>
<dbReference type="GO" id="GO:0000123">
    <property type="term" value="C:histone acetyltransferase complex"/>
    <property type="evidence" value="ECO:0007669"/>
    <property type="project" value="TreeGrafter"/>
</dbReference>
<evidence type="ECO:0000256" key="2">
    <source>
        <dbReference type="ARBA" id="ARBA00004123"/>
    </source>
</evidence>
<dbReference type="Gene3D" id="3.30.40.10">
    <property type="entry name" value="Zinc/RING finger domain, C3HC4 (zinc finger)"/>
    <property type="match status" value="1"/>
</dbReference>
<dbReference type="PROSITE" id="PS01357">
    <property type="entry name" value="ZF_ZZ_1"/>
    <property type="match status" value="1"/>
</dbReference>
<keyword evidence="4" id="KW-0808">Transferase</keyword>
<dbReference type="WBParaSite" id="HDID_0000197201-mRNA-1">
    <property type="protein sequence ID" value="HDID_0000197201-mRNA-1"/>
    <property type="gene ID" value="HDID_0000197201"/>
</dbReference>
<keyword evidence="9" id="KW-0805">Transcription regulation</keyword>
<dbReference type="PROSITE" id="PS51727">
    <property type="entry name" value="CBP_P300_HAT"/>
    <property type="match status" value="1"/>
</dbReference>
<dbReference type="EC" id="2.3.1.48" evidence="3"/>
<keyword evidence="8" id="KW-0156">Chromatin regulator</keyword>
<dbReference type="PANTHER" id="PTHR13808:SF1">
    <property type="entry name" value="HISTONE ACETYLTRANSFERASE"/>
    <property type="match status" value="1"/>
</dbReference>
<dbReference type="GO" id="GO:0005634">
    <property type="term" value="C:nucleus"/>
    <property type="evidence" value="ECO:0007669"/>
    <property type="project" value="UniProtKB-SubCell"/>
</dbReference>
<dbReference type="GO" id="GO:0045944">
    <property type="term" value="P:positive regulation of transcription by RNA polymerase II"/>
    <property type="evidence" value="ECO:0007669"/>
    <property type="project" value="TreeGrafter"/>
</dbReference>
<evidence type="ECO:0000313" key="19">
    <source>
        <dbReference type="EMBL" id="VDL19434.1"/>
    </source>
</evidence>
<dbReference type="InterPro" id="IPR011011">
    <property type="entry name" value="Znf_FYVE_PHD"/>
</dbReference>
<organism evidence="21">
    <name type="scientific">Hymenolepis diminuta</name>
    <name type="common">Rat tapeworm</name>
    <dbReference type="NCBI Taxonomy" id="6216"/>
    <lineage>
        <taxon>Eukaryota</taxon>
        <taxon>Metazoa</taxon>
        <taxon>Spiralia</taxon>
        <taxon>Lophotrochozoa</taxon>
        <taxon>Platyhelminthes</taxon>
        <taxon>Cestoda</taxon>
        <taxon>Eucestoda</taxon>
        <taxon>Cyclophyllidea</taxon>
        <taxon>Hymenolepididae</taxon>
        <taxon>Hymenolepis</taxon>
    </lineage>
</organism>
<feature type="domain" description="TAZ-type" evidence="16">
    <location>
        <begin position="3"/>
        <end position="87"/>
    </location>
</feature>
<dbReference type="InterPro" id="IPR035898">
    <property type="entry name" value="TAZ_dom_sf"/>
</dbReference>
<dbReference type="EMBL" id="UYSG01000427">
    <property type="protein sequence ID" value="VDL19434.1"/>
    <property type="molecule type" value="Genomic_DNA"/>
</dbReference>
<dbReference type="InterPro" id="IPR043145">
    <property type="entry name" value="Znf_ZZ_sf"/>
</dbReference>
<dbReference type="InterPro" id="IPR000197">
    <property type="entry name" value="Znf_TAZ"/>
</dbReference>
<dbReference type="STRING" id="6216.A0A0R3SBT4"/>